<accession>A0A562JBK5</accession>
<name>A0A562JBK5_9FIRM</name>
<sequence>MKKGTLLNSEISYVISKMGHTNTLTIGDCGLPVPEGVQRIDLAVIKGLPEFMPVLKAVLDELSVEKIILAEEIRDKSPDILKNILEIINLTEAEENKKIDVEFIPHEEFKEKTRSSKAVIRTGEYKPFANIILVSGVTF</sequence>
<comment type="function">
    <text evidence="6">Catalyzes the interconversion of beta-pyran and beta-furan forms of D-ribose.</text>
</comment>
<keyword evidence="4 6" id="KW-0413">Isomerase</keyword>
<dbReference type="GO" id="GO:0062193">
    <property type="term" value="F:D-ribose pyranase activity"/>
    <property type="evidence" value="ECO:0007669"/>
    <property type="project" value="UniProtKB-EC"/>
</dbReference>
<evidence type="ECO:0000313" key="8">
    <source>
        <dbReference type="Proteomes" id="UP000315343"/>
    </source>
</evidence>
<dbReference type="GO" id="GO:0019303">
    <property type="term" value="P:D-ribose catabolic process"/>
    <property type="evidence" value="ECO:0007669"/>
    <property type="project" value="UniProtKB-UniRule"/>
</dbReference>
<protein>
    <recommendedName>
        <fullName evidence="2 6">D-ribose pyranase</fullName>
        <ecNumber evidence="2 6">5.4.99.62</ecNumber>
    </recommendedName>
</protein>
<gene>
    <name evidence="6" type="primary">rbsD</name>
    <name evidence="7" type="ORF">LY60_01799</name>
</gene>
<dbReference type="PANTHER" id="PTHR37831">
    <property type="entry name" value="D-RIBOSE PYRANASE"/>
    <property type="match status" value="1"/>
</dbReference>
<dbReference type="UniPathway" id="UPA00916">
    <property type="reaction ID" value="UER00888"/>
</dbReference>
<evidence type="ECO:0000256" key="2">
    <source>
        <dbReference type="ARBA" id="ARBA00012862"/>
    </source>
</evidence>
<comment type="subcellular location">
    <subcellularLocation>
        <location evidence="6">Cytoplasm</location>
    </subcellularLocation>
</comment>
<organism evidence="7 8">
    <name type="scientific">Sedimentibacter saalensis</name>
    <dbReference type="NCBI Taxonomy" id="130788"/>
    <lineage>
        <taxon>Bacteria</taxon>
        <taxon>Bacillati</taxon>
        <taxon>Bacillota</taxon>
        <taxon>Tissierellia</taxon>
        <taxon>Sedimentibacter</taxon>
    </lineage>
</organism>
<feature type="binding site" evidence="6">
    <location>
        <begin position="128"/>
        <end position="130"/>
    </location>
    <ligand>
        <name>substrate</name>
    </ligand>
</feature>
<evidence type="ECO:0000256" key="4">
    <source>
        <dbReference type="ARBA" id="ARBA00023235"/>
    </source>
</evidence>
<comment type="catalytic activity">
    <reaction evidence="1 6">
        <text>beta-D-ribopyranose = beta-D-ribofuranose</text>
        <dbReference type="Rhea" id="RHEA:25432"/>
        <dbReference type="ChEBI" id="CHEBI:27476"/>
        <dbReference type="ChEBI" id="CHEBI:47002"/>
        <dbReference type="EC" id="5.4.99.62"/>
    </reaction>
</comment>
<comment type="pathway">
    <text evidence="6">Carbohydrate metabolism; D-ribose degradation; D-ribose 5-phosphate from beta-D-ribopyranose: step 1/2.</text>
</comment>
<keyword evidence="3 6" id="KW-0963">Cytoplasm</keyword>
<feature type="active site" description="Proton donor" evidence="6">
    <location>
        <position position="20"/>
    </location>
</feature>
<evidence type="ECO:0000256" key="6">
    <source>
        <dbReference type="HAMAP-Rule" id="MF_01661"/>
    </source>
</evidence>
<evidence type="ECO:0000313" key="7">
    <source>
        <dbReference type="EMBL" id="TWH80537.1"/>
    </source>
</evidence>
<dbReference type="InterPro" id="IPR023064">
    <property type="entry name" value="D-ribose_pyranase"/>
</dbReference>
<evidence type="ECO:0000256" key="5">
    <source>
        <dbReference type="ARBA" id="ARBA00023277"/>
    </source>
</evidence>
<dbReference type="HAMAP" id="MF_01661">
    <property type="entry name" value="D_rib_pyranase"/>
    <property type="match status" value="1"/>
</dbReference>
<dbReference type="GO" id="GO:0016872">
    <property type="term" value="F:intramolecular lyase activity"/>
    <property type="evidence" value="ECO:0007669"/>
    <property type="project" value="UniProtKB-UniRule"/>
</dbReference>
<feature type="binding site" evidence="6">
    <location>
        <position position="28"/>
    </location>
    <ligand>
        <name>substrate</name>
    </ligand>
</feature>
<keyword evidence="5 6" id="KW-0119">Carbohydrate metabolism</keyword>
<evidence type="ECO:0000256" key="1">
    <source>
        <dbReference type="ARBA" id="ARBA00000223"/>
    </source>
</evidence>
<dbReference type="InterPro" id="IPR007721">
    <property type="entry name" value="RbsD_FucU"/>
</dbReference>
<dbReference type="RefSeq" id="WP_145082484.1">
    <property type="nucleotide sequence ID" value="NZ_DAMBUX010000003.1"/>
</dbReference>
<dbReference type="EMBL" id="VLKH01000004">
    <property type="protein sequence ID" value="TWH80537.1"/>
    <property type="molecule type" value="Genomic_DNA"/>
</dbReference>
<evidence type="ECO:0000256" key="3">
    <source>
        <dbReference type="ARBA" id="ARBA00022490"/>
    </source>
</evidence>
<comment type="similarity">
    <text evidence="6">Belongs to the RbsD / FucU family. RbsD subfamily.</text>
</comment>
<comment type="caution">
    <text evidence="7">The sequence shown here is derived from an EMBL/GenBank/DDBJ whole genome shotgun (WGS) entry which is preliminary data.</text>
</comment>
<dbReference type="Pfam" id="PF05025">
    <property type="entry name" value="RbsD_FucU"/>
    <property type="match status" value="1"/>
</dbReference>
<dbReference type="PANTHER" id="PTHR37831:SF1">
    <property type="entry name" value="D-RIBOSE PYRANASE"/>
    <property type="match status" value="1"/>
</dbReference>
<proteinExistence type="inferred from homology"/>
<reference evidence="7 8" key="1">
    <citation type="submission" date="2019-07" db="EMBL/GenBank/DDBJ databases">
        <title>Genomic Encyclopedia of Type Strains, Phase I: the one thousand microbial genomes (KMG-I) project.</title>
        <authorList>
            <person name="Kyrpides N."/>
        </authorList>
    </citation>
    <scope>NUCLEOTIDE SEQUENCE [LARGE SCALE GENOMIC DNA]</scope>
    <source>
        <strain evidence="7 8">DSM 13558</strain>
    </source>
</reference>
<dbReference type="SUPFAM" id="SSF102546">
    <property type="entry name" value="RbsD-like"/>
    <property type="match status" value="1"/>
</dbReference>
<dbReference type="GO" id="GO:0005829">
    <property type="term" value="C:cytosol"/>
    <property type="evidence" value="ECO:0007669"/>
    <property type="project" value="TreeGrafter"/>
</dbReference>
<dbReference type="AlphaFoldDB" id="A0A562JBK5"/>
<feature type="binding site" evidence="6">
    <location>
        <position position="106"/>
    </location>
    <ligand>
        <name>substrate</name>
    </ligand>
</feature>
<dbReference type="Gene3D" id="3.40.1650.10">
    <property type="entry name" value="RbsD-like domain"/>
    <property type="match status" value="1"/>
</dbReference>
<dbReference type="Proteomes" id="UP000315343">
    <property type="component" value="Unassembled WGS sequence"/>
</dbReference>
<dbReference type="OrthoDB" id="9805009at2"/>
<keyword evidence="8" id="KW-1185">Reference proteome</keyword>
<dbReference type="InterPro" id="IPR023750">
    <property type="entry name" value="RbsD-like_sf"/>
</dbReference>
<dbReference type="GO" id="GO:0048029">
    <property type="term" value="F:monosaccharide binding"/>
    <property type="evidence" value="ECO:0007669"/>
    <property type="project" value="InterPro"/>
</dbReference>
<comment type="subunit">
    <text evidence="6">Homodecamer.</text>
</comment>
<dbReference type="EC" id="5.4.99.62" evidence="2 6"/>
<dbReference type="NCBIfam" id="NF008761">
    <property type="entry name" value="PRK11797.1"/>
    <property type="match status" value="1"/>
</dbReference>